<sequence>MCDAVINAVMTSLTDFTHTKTTLPGLRATIMMREQQAKLCFPCAIQQANDSEIIYSKATHQYAPHGVITRSDLAARLVRRHGQPISLTALAQDLDFTFAQPLGRRFGVLQPIIDDYLVDSRRYVTVAGETASDNVLAMLRSERVDYTIDYQMVMEYWLEQTPRHLAFIPIQENYNQQLFGAIACPNNEWGKQVIDAVDANIEAIRNDPNLIQTQQFWLSSPANTIELLPDSL</sequence>
<comment type="caution">
    <text evidence="1">The sequence shown here is derived from an EMBL/GenBank/DDBJ whole genome shotgun (WGS) entry which is preliminary data.</text>
</comment>
<organism evidence="1 2">
    <name type="scientific">Pseudidiomarina taiwanensis</name>
    <dbReference type="NCBI Taxonomy" id="337250"/>
    <lineage>
        <taxon>Bacteria</taxon>
        <taxon>Pseudomonadati</taxon>
        <taxon>Pseudomonadota</taxon>
        <taxon>Gammaproteobacteria</taxon>
        <taxon>Alteromonadales</taxon>
        <taxon>Idiomarinaceae</taxon>
        <taxon>Pseudidiomarina</taxon>
    </lineage>
</organism>
<gene>
    <name evidence="1" type="ORF">CWI83_00635</name>
</gene>
<dbReference type="Proteomes" id="UP000288279">
    <property type="component" value="Unassembled WGS sequence"/>
</dbReference>
<proteinExistence type="predicted"/>
<evidence type="ECO:0000313" key="2">
    <source>
        <dbReference type="Proteomes" id="UP000288279"/>
    </source>
</evidence>
<dbReference type="SUPFAM" id="SSF53850">
    <property type="entry name" value="Periplasmic binding protein-like II"/>
    <property type="match status" value="1"/>
</dbReference>
<protein>
    <recommendedName>
        <fullName evidence="3">Solute-binding protein family 3/N-terminal domain-containing protein</fullName>
    </recommendedName>
</protein>
<keyword evidence="2" id="KW-1185">Reference proteome</keyword>
<name>A0A432ZMG1_9GAMM</name>
<dbReference type="Gene3D" id="3.40.190.10">
    <property type="entry name" value="Periplasmic binding protein-like II"/>
    <property type="match status" value="2"/>
</dbReference>
<accession>A0A432ZMG1</accession>
<dbReference type="AlphaFoldDB" id="A0A432ZMG1"/>
<dbReference type="EMBL" id="PIQG01000001">
    <property type="protein sequence ID" value="RUO79061.1"/>
    <property type="molecule type" value="Genomic_DNA"/>
</dbReference>
<evidence type="ECO:0000313" key="1">
    <source>
        <dbReference type="EMBL" id="RUO79061.1"/>
    </source>
</evidence>
<reference evidence="1 2" key="1">
    <citation type="journal article" date="2011" name="Front. Microbiol.">
        <title>Genomic signatures of strain selection and enhancement in Bacillus atrophaeus var. globigii, a historical biowarfare simulant.</title>
        <authorList>
            <person name="Gibbons H.S."/>
            <person name="Broomall S.M."/>
            <person name="McNew L.A."/>
            <person name="Daligault H."/>
            <person name="Chapman C."/>
            <person name="Bruce D."/>
            <person name="Karavis M."/>
            <person name="Krepps M."/>
            <person name="McGregor P.A."/>
            <person name="Hong C."/>
            <person name="Park K.H."/>
            <person name="Akmal A."/>
            <person name="Feldman A."/>
            <person name="Lin J.S."/>
            <person name="Chang W.E."/>
            <person name="Higgs B.W."/>
            <person name="Demirev P."/>
            <person name="Lindquist J."/>
            <person name="Liem A."/>
            <person name="Fochler E."/>
            <person name="Read T.D."/>
            <person name="Tapia R."/>
            <person name="Johnson S."/>
            <person name="Bishop-Lilly K.A."/>
            <person name="Detter C."/>
            <person name="Han C."/>
            <person name="Sozhamannan S."/>
            <person name="Rosenzweig C.N."/>
            <person name="Skowronski E.W."/>
        </authorList>
    </citation>
    <scope>NUCLEOTIDE SEQUENCE [LARGE SCALE GENOMIC DNA]</scope>
    <source>
        <strain evidence="1 2">PIT1</strain>
    </source>
</reference>
<evidence type="ECO:0008006" key="3">
    <source>
        <dbReference type="Google" id="ProtNLM"/>
    </source>
</evidence>